<dbReference type="OrthoDB" id="9808392at2"/>
<dbReference type="PANTHER" id="PTHR33398:SF1">
    <property type="entry name" value="SMALL RIBOSOMAL SUBUNIT PROTEIN BS20C"/>
    <property type="match status" value="1"/>
</dbReference>
<gene>
    <name evidence="7 8" type="primary">rpsT</name>
    <name evidence="8" type="ORF">SHELI_v1c05520</name>
</gene>
<comment type="function">
    <text evidence="7">Binds directly to 16S ribosomal RNA.</text>
</comment>
<evidence type="ECO:0000256" key="7">
    <source>
        <dbReference type="HAMAP-Rule" id="MF_00500"/>
    </source>
</evidence>
<keyword evidence="4 7" id="KW-0689">Ribosomal protein</keyword>
<comment type="similarity">
    <text evidence="1 7">Belongs to the bacterial ribosomal protein bS20 family.</text>
</comment>
<dbReference type="RefSeq" id="WP_069116494.1">
    <property type="nucleotide sequence ID" value="NZ_CP017015.1"/>
</dbReference>
<evidence type="ECO:0000256" key="5">
    <source>
        <dbReference type="ARBA" id="ARBA00023274"/>
    </source>
</evidence>
<dbReference type="EMBL" id="CP017015">
    <property type="protein sequence ID" value="AOG60503.1"/>
    <property type="molecule type" value="Genomic_DNA"/>
</dbReference>
<dbReference type="PANTHER" id="PTHR33398">
    <property type="entry name" value="30S RIBOSOMAL PROTEIN S20"/>
    <property type="match status" value="1"/>
</dbReference>
<keyword evidence="9" id="KW-1185">Reference proteome</keyword>
<evidence type="ECO:0000256" key="6">
    <source>
        <dbReference type="ARBA" id="ARBA00035136"/>
    </source>
</evidence>
<accession>A0A1B3SKQ4</accession>
<name>A0A1B3SKQ4_9MOLU</name>
<dbReference type="NCBIfam" id="TIGR00029">
    <property type="entry name" value="S20"/>
    <property type="match status" value="1"/>
</dbReference>
<keyword evidence="5 7" id="KW-0687">Ribonucleoprotein</keyword>
<evidence type="ECO:0000256" key="3">
    <source>
        <dbReference type="ARBA" id="ARBA00022884"/>
    </source>
</evidence>
<keyword evidence="2 7" id="KW-0699">rRNA-binding</keyword>
<dbReference type="AlphaFoldDB" id="A0A1B3SKQ4"/>
<dbReference type="PATRIC" id="fig|216938.3.peg.564"/>
<dbReference type="SUPFAM" id="SSF46992">
    <property type="entry name" value="Ribosomal protein S20"/>
    <property type="match status" value="1"/>
</dbReference>
<dbReference type="GO" id="GO:0006412">
    <property type="term" value="P:translation"/>
    <property type="evidence" value="ECO:0007669"/>
    <property type="project" value="UniProtKB-UniRule"/>
</dbReference>
<evidence type="ECO:0000256" key="1">
    <source>
        <dbReference type="ARBA" id="ARBA00007634"/>
    </source>
</evidence>
<dbReference type="InterPro" id="IPR036510">
    <property type="entry name" value="Ribosomal_bS20_sf"/>
</dbReference>
<dbReference type="InterPro" id="IPR002583">
    <property type="entry name" value="Ribosomal_bS20"/>
</dbReference>
<organism evidence="8 9">
    <name type="scientific">Spiroplasma helicoides</name>
    <dbReference type="NCBI Taxonomy" id="216938"/>
    <lineage>
        <taxon>Bacteria</taxon>
        <taxon>Bacillati</taxon>
        <taxon>Mycoplasmatota</taxon>
        <taxon>Mollicutes</taxon>
        <taxon>Entomoplasmatales</taxon>
        <taxon>Spiroplasmataceae</taxon>
        <taxon>Spiroplasma</taxon>
    </lineage>
</organism>
<dbReference type="HAMAP" id="MF_00500">
    <property type="entry name" value="Ribosomal_bS20"/>
    <property type="match status" value="1"/>
</dbReference>
<dbReference type="Pfam" id="PF01649">
    <property type="entry name" value="Ribosomal_S20p"/>
    <property type="match status" value="1"/>
</dbReference>
<proteinExistence type="inferred from homology"/>
<dbReference type="GO" id="GO:0005829">
    <property type="term" value="C:cytosol"/>
    <property type="evidence" value="ECO:0007669"/>
    <property type="project" value="TreeGrafter"/>
</dbReference>
<reference evidence="8 9" key="1">
    <citation type="submission" date="2016-08" db="EMBL/GenBank/DDBJ databases">
        <title>Complete genome sequence of Spiroplasma helicoides TABS-2 (DSM 22551).</title>
        <authorList>
            <person name="Shen W.-Y."/>
            <person name="Lo W.-S."/>
            <person name="Lai Y.-C."/>
            <person name="Kuo C.-H."/>
        </authorList>
    </citation>
    <scope>NUCLEOTIDE SEQUENCE [LARGE SCALE GENOMIC DNA]</scope>
    <source>
        <strain evidence="8 9">TABS-2</strain>
    </source>
</reference>
<evidence type="ECO:0000313" key="8">
    <source>
        <dbReference type="EMBL" id="AOG60503.1"/>
    </source>
</evidence>
<dbReference type="KEGG" id="shj:SHELI_v1c05520"/>
<evidence type="ECO:0000313" key="9">
    <source>
        <dbReference type="Proteomes" id="UP000094378"/>
    </source>
</evidence>
<keyword evidence="3 7" id="KW-0694">RNA-binding</keyword>
<dbReference type="Gene3D" id="1.20.58.110">
    <property type="entry name" value="Ribosomal protein S20"/>
    <property type="match status" value="1"/>
</dbReference>
<evidence type="ECO:0000256" key="4">
    <source>
        <dbReference type="ARBA" id="ARBA00022980"/>
    </source>
</evidence>
<dbReference type="STRING" id="216938.SHELI_v1c05520"/>
<evidence type="ECO:0000256" key="2">
    <source>
        <dbReference type="ARBA" id="ARBA00022730"/>
    </source>
</evidence>
<protein>
    <recommendedName>
        <fullName evidence="6 7">Small ribosomal subunit protein bS20</fullName>
    </recommendedName>
</protein>
<dbReference type="GO" id="GO:0015935">
    <property type="term" value="C:small ribosomal subunit"/>
    <property type="evidence" value="ECO:0007669"/>
    <property type="project" value="TreeGrafter"/>
</dbReference>
<dbReference type="Proteomes" id="UP000094378">
    <property type="component" value="Chromosome"/>
</dbReference>
<sequence>MANIKSQEKRILTNEKSRLANKSFRSKVKTAIKKAALAKSEGTPEKEQLINSAVSLIDKSVTKGVWKQNKAAREKSRLMK</sequence>
<dbReference type="GO" id="GO:0003735">
    <property type="term" value="F:structural constituent of ribosome"/>
    <property type="evidence" value="ECO:0007669"/>
    <property type="project" value="InterPro"/>
</dbReference>
<dbReference type="GO" id="GO:0070181">
    <property type="term" value="F:small ribosomal subunit rRNA binding"/>
    <property type="evidence" value="ECO:0007669"/>
    <property type="project" value="TreeGrafter"/>
</dbReference>